<sequence>MNAYSHIFVFSGGVMPEDAVISYLKNSGIEANWRQMAAGGVG</sequence>
<gene>
    <name evidence="1" type="ordered locus">ACP_0508</name>
</gene>
<evidence type="ECO:0000313" key="2">
    <source>
        <dbReference type="Proteomes" id="UP000002207"/>
    </source>
</evidence>
<dbReference type="AlphaFoldDB" id="C1F108"/>
<dbReference type="HOGENOM" id="CLU_3245753_0_0_0"/>
<dbReference type="STRING" id="240015.ACP_0508"/>
<keyword evidence="2" id="KW-1185">Reference proteome</keyword>
<proteinExistence type="predicted"/>
<dbReference type="InParanoid" id="C1F108"/>
<reference evidence="1 2" key="1">
    <citation type="journal article" date="2009" name="Appl. Environ. Microbiol.">
        <title>Three genomes from the phylum Acidobacteria provide insight into the lifestyles of these microorganisms in soils.</title>
        <authorList>
            <person name="Ward N.L."/>
            <person name="Challacombe J.F."/>
            <person name="Janssen P.H."/>
            <person name="Henrissat B."/>
            <person name="Coutinho P.M."/>
            <person name="Wu M."/>
            <person name="Xie G."/>
            <person name="Haft D.H."/>
            <person name="Sait M."/>
            <person name="Badger J."/>
            <person name="Barabote R.D."/>
            <person name="Bradley B."/>
            <person name="Brettin T.S."/>
            <person name="Brinkac L.M."/>
            <person name="Bruce D."/>
            <person name="Creasy T."/>
            <person name="Daugherty S.C."/>
            <person name="Davidsen T.M."/>
            <person name="DeBoy R.T."/>
            <person name="Detter J.C."/>
            <person name="Dodson R.J."/>
            <person name="Durkin A.S."/>
            <person name="Ganapathy A."/>
            <person name="Gwinn-Giglio M."/>
            <person name="Han C.S."/>
            <person name="Khouri H."/>
            <person name="Kiss H."/>
            <person name="Kothari S.P."/>
            <person name="Madupu R."/>
            <person name="Nelson K.E."/>
            <person name="Nelson W.C."/>
            <person name="Paulsen I."/>
            <person name="Penn K."/>
            <person name="Ren Q."/>
            <person name="Rosovitz M.J."/>
            <person name="Selengut J.D."/>
            <person name="Shrivastava S."/>
            <person name="Sullivan S.A."/>
            <person name="Tapia R."/>
            <person name="Thompson L.S."/>
            <person name="Watkins K.L."/>
            <person name="Yang Q."/>
            <person name="Yu C."/>
            <person name="Zafar N."/>
            <person name="Zhou L."/>
            <person name="Kuske C.R."/>
        </authorList>
    </citation>
    <scope>NUCLEOTIDE SEQUENCE [LARGE SCALE GENOMIC DNA]</scope>
    <source>
        <strain evidence="2">ATCC 51196 / DSM 11244 / BCRC 80197 / JCM 7670 / NBRC 15755 / NCIMB 13165 / 161</strain>
    </source>
</reference>
<dbReference type="EMBL" id="CP001472">
    <property type="protein sequence ID" value="ACO31400.1"/>
    <property type="molecule type" value="Genomic_DNA"/>
</dbReference>
<dbReference type="Proteomes" id="UP000002207">
    <property type="component" value="Chromosome"/>
</dbReference>
<evidence type="ECO:0000313" key="1">
    <source>
        <dbReference type="EMBL" id="ACO31400.1"/>
    </source>
</evidence>
<accession>C1F108</accession>
<protein>
    <submittedName>
        <fullName evidence="1">Uncharacterized protein</fullName>
    </submittedName>
</protein>
<name>C1F108_ACIC5</name>
<dbReference type="KEGG" id="aca:ACP_0508"/>
<organism evidence="1 2">
    <name type="scientific">Acidobacterium capsulatum (strain ATCC 51196 / DSM 11244 / BCRC 80197 / JCM 7670 / NBRC 15755 / NCIMB 13165 / 161)</name>
    <dbReference type="NCBI Taxonomy" id="240015"/>
    <lineage>
        <taxon>Bacteria</taxon>
        <taxon>Pseudomonadati</taxon>
        <taxon>Acidobacteriota</taxon>
        <taxon>Terriglobia</taxon>
        <taxon>Terriglobales</taxon>
        <taxon>Acidobacteriaceae</taxon>
        <taxon>Acidobacterium</taxon>
    </lineage>
</organism>